<dbReference type="Proteomes" id="UP000070458">
    <property type="component" value="Unassembled WGS sequence"/>
</dbReference>
<dbReference type="InterPro" id="IPR011664">
    <property type="entry name" value="Abi_system_AbiD/AbiF-like"/>
</dbReference>
<dbReference type="Pfam" id="PF07751">
    <property type="entry name" value="Abi_2"/>
    <property type="match status" value="1"/>
</dbReference>
<organism evidence="1 2">
    <name type="scientific">Streptococcus mitis</name>
    <dbReference type="NCBI Taxonomy" id="28037"/>
    <lineage>
        <taxon>Bacteria</taxon>
        <taxon>Bacillati</taxon>
        <taxon>Bacillota</taxon>
        <taxon>Bacilli</taxon>
        <taxon>Lactobacillales</taxon>
        <taxon>Streptococcaceae</taxon>
        <taxon>Streptococcus</taxon>
        <taxon>Streptococcus mitis group</taxon>
    </lineage>
</organism>
<evidence type="ECO:0008006" key="3">
    <source>
        <dbReference type="Google" id="ProtNLM"/>
    </source>
</evidence>
<dbReference type="AlphaFoldDB" id="A0A139PKH8"/>
<protein>
    <recommendedName>
        <fullName evidence="3">Abi-like protein</fullName>
    </recommendedName>
</protein>
<dbReference type="RefSeq" id="WP_061440091.1">
    <property type="nucleotide sequence ID" value="NZ_KQ970295.1"/>
</dbReference>
<proteinExistence type="predicted"/>
<evidence type="ECO:0000313" key="2">
    <source>
        <dbReference type="Proteomes" id="UP000070458"/>
    </source>
</evidence>
<name>A0A139PKH8_STRMT</name>
<gene>
    <name evidence="1" type="ORF">SMIDD26_01984</name>
</gene>
<accession>A0A139PKH8</accession>
<evidence type="ECO:0000313" key="1">
    <source>
        <dbReference type="EMBL" id="KXT90680.1"/>
    </source>
</evidence>
<reference evidence="1 2" key="1">
    <citation type="submission" date="2016-01" db="EMBL/GenBank/DDBJ databases">
        <title>Highly variable Streptococcus oralis are common among viridans streptococci isolated from primates.</title>
        <authorList>
            <person name="Denapaite D."/>
            <person name="Rieger M."/>
            <person name="Koendgen S."/>
            <person name="Brueckner R."/>
            <person name="Ochigava I."/>
            <person name="Kappeler P."/>
            <person name="Maetz-Rensing K."/>
            <person name="Leendertz F."/>
            <person name="Hakenbeck R."/>
        </authorList>
    </citation>
    <scope>NUCLEOTIDE SEQUENCE [LARGE SCALE GENOMIC DNA]</scope>
    <source>
        <strain evidence="1 2">DD26</strain>
    </source>
</reference>
<sequence length="389" mass="46264">MEKEYTSFRRRLQILRSRRMDISTPKQRNIVKKYNYYNLINAYKGPFLEDIRNYPSNFNPNQDCYILGTRPEYLEQLYQFDEKLRLILLKYILNIEEKIKDALVQSFYEHHSKNSSTNQRNSLHRESEYLRRNYYNLNDTEINTIVYKSGYRINKVGSRISQGPEHKFPPKFKKVQNSNIYDDSIAMIYKNIGQQRQRKKYIGDYLDKHTYIPMWVLVNILTFGSVSKLFQIQKSDVQYLIYKKLNLRGSKSTPTPDDLVDLANLIQILSLYRNICAHNERVYCTKVNIIIGDDFLGYLSKFPMSTQVNNLQRTRGTLTRNVYSNLKRLRESLYTLLFSVSVFLNNKELKKFKSDVNKEVRLLQSSLPSRSFNTVLREMGLDIDWMNLL</sequence>
<dbReference type="EMBL" id="LQOD01000447">
    <property type="protein sequence ID" value="KXT90680.1"/>
    <property type="molecule type" value="Genomic_DNA"/>
</dbReference>
<comment type="caution">
    <text evidence="1">The sequence shown here is derived from an EMBL/GenBank/DDBJ whole genome shotgun (WGS) entry which is preliminary data.</text>
</comment>
<dbReference type="PATRIC" id="fig|28037.233.peg.2326"/>